<dbReference type="PROSITE" id="PS00211">
    <property type="entry name" value="ABC_TRANSPORTER_1"/>
    <property type="match status" value="1"/>
</dbReference>
<reference evidence="5 6" key="1">
    <citation type="submission" date="2020-04" db="EMBL/GenBank/DDBJ databases">
        <title>Metagenomic profiling of ammonia- and methane-oxidizing microorganisms in a Dutch drinking water treatment plant.</title>
        <authorList>
            <person name="Poghosyan L."/>
            <person name="Leucker S."/>
        </authorList>
    </citation>
    <scope>NUCLEOTIDE SEQUENCE [LARGE SCALE GENOMIC DNA]</scope>
    <source>
        <strain evidence="5">S-RSF-IL-03</strain>
    </source>
</reference>
<dbReference type="GO" id="GO:0008643">
    <property type="term" value="P:carbohydrate transport"/>
    <property type="evidence" value="ECO:0007669"/>
    <property type="project" value="InterPro"/>
</dbReference>
<protein>
    <submittedName>
        <fullName evidence="5">sn-glycerol-3-phosphate ABC transporter ATP-binding protein UgpC</fullName>
    </submittedName>
</protein>
<dbReference type="InterPro" id="IPR047641">
    <property type="entry name" value="ABC_transpr_MalK/UgpC-like"/>
</dbReference>
<dbReference type="GO" id="GO:0005524">
    <property type="term" value="F:ATP binding"/>
    <property type="evidence" value="ECO:0007669"/>
    <property type="project" value="UniProtKB-KW"/>
</dbReference>
<dbReference type="Gene3D" id="2.40.50.140">
    <property type="entry name" value="Nucleic acid-binding proteins"/>
    <property type="match status" value="1"/>
</dbReference>
<dbReference type="NCBIfam" id="NF008653">
    <property type="entry name" value="PRK11650.1"/>
    <property type="match status" value="1"/>
</dbReference>
<dbReference type="PROSITE" id="PS50893">
    <property type="entry name" value="ABC_TRANSPORTER_2"/>
    <property type="match status" value="1"/>
</dbReference>
<dbReference type="PANTHER" id="PTHR43875:SF1">
    <property type="entry name" value="OSMOPROTECTIVE COMPOUNDS UPTAKE ATP-BINDING PROTEIN GGTA"/>
    <property type="match status" value="1"/>
</dbReference>
<dbReference type="InterPro" id="IPR015855">
    <property type="entry name" value="ABC_transpr_MalK-like"/>
</dbReference>
<evidence type="ECO:0000313" key="5">
    <source>
        <dbReference type="EMBL" id="NOT32827.1"/>
    </source>
</evidence>
<dbReference type="InterPro" id="IPR003439">
    <property type="entry name" value="ABC_transporter-like_ATP-bd"/>
</dbReference>
<evidence type="ECO:0000256" key="3">
    <source>
        <dbReference type="ARBA" id="ARBA00022840"/>
    </source>
</evidence>
<dbReference type="InterPro" id="IPR008995">
    <property type="entry name" value="Mo/tungstate-bd_C_term_dom"/>
</dbReference>
<dbReference type="GO" id="GO:0016887">
    <property type="term" value="F:ATP hydrolysis activity"/>
    <property type="evidence" value="ECO:0007669"/>
    <property type="project" value="InterPro"/>
</dbReference>
<dbReference type="InterPro" id="IPR012340">
    <property type="entry name" value="NA-bd_OB-fold"/>
</dbReference>
<accession>A0A849SIX1</accession>
<evidence type="ECO:0000259" key="4">
    <source>
        <dbReference type="PROSITE" id="PS50893"/>
    </source>
</evidence>
<dbReference type="EMBL" id="JABFRW010000016">
    <property type="protein sequence ID" value="NOT32827.1"/>
    <property type="molecule type" value="Genomic_DNA"/>
</dbReference>
<dbReference type="SMART" id="SM00382">
    <property type="entry name" value="AAA"/>
    <property type="match status" value="1"/>
</dbReference>
<feature type="domain" description="ABC transporter" evidence="4">
    <location>
        <begin position="4"/>
        <end position="235"/>
    </location>
</feature>
<dbReference type="FunFam" id="3.40.50.300:FF:000042">
    <property type="entry name" value="Maltose/maltodextrin ABC transporter, ATP-binding protein"/>
    <property type="match status" value="1"/>
</dbReference>
<dbReference type="Pfam" id="PF00005">
    <property type="entry name" value="ABC_tran"/>
    <property type="match status" value="1"/>
</dbReference>
<dbReference type="Gene3D" id="2.40.50.100">
    <property type="match status" value="1"/>
</dbReference>
<organism evidence="5 6">
    <name type="scientific">Eiseniibacteriota bacterium</name>
    <dbReference type="NCBI Taxonomy" id="2212470"/>
    <lineage>
        <taxon>Bacteria</taxon>
        <taxon>Candidatus Eiseniibacteriota</taxon>
    </lineage>
</organism>
<name>A0A849SIX1_UNCEI</name>
<keyword evidence="2" id="KW-0547">Nucleotide-binding</keyword>
<dbReference type="InterPro" id="IPR027417">
    <property type="entry name" value="P-loop_NTPase"/>
</dbReference>
<dbReference type="PANTHER" id="PTHR43875">
    <property type="entry name" value="MALTODEXTRIN IMPORT ATP-BINDING PROTEIN MSMX"/>
    <property type="match status" value="1"/>
</dbReference>
<dbReference type="Pfam" id="PF17912">
    <property type="entry name" value="OB_MalK"/>
    <property type="match status" value="1"/>
</dbReference>
<dbReference type="InterPro" id="IPR040582">
    <property type="entry name" value="OB_MalK-like"/>
</dbReference>
<dbReference type="AlphaFoldDB" id="A0A849SIX1"/>
<dbReference type="CDD" id="cd03301">
    <property type="entry name" value="ABC_MalK_N"/>
    <property type="match status" value="1"/>
</dbReference>
<dbReference type="SUPFAM" id="SSF52540">
    <property type="entry name" value="P-loop containing nucleoside triphosphate hydrolases"/>
    <property type="match status" value="1"/>
</dbReference>
<comment type="caution">
    <text evidence="5">The sequence shown here is derived from an EMBL/GenBank/DDBJ whole genome shotgun (WGS) entry which is preliminary data.</text>
</comment>
<dbReference type="Gene3D" id="3.40.50.300">
    <property type="entry name" value="P-loop containing nucleotide triphosphate hydrolases"/>
    <property type="match status" value="1"/>
</dbReference>
<dbReference type="GO" id="GO:0055052">
    <property type="term" value="C:ATP-binding cassette (ABC) transporter complex, substrate-binding subunit-containing"/>
    <property type="evidence" value="ECO:0007669"/>
    <property type="project" value="TreeGrafter"/>
</dbReference>
<proteinExistence type="predicted"/>
<dbReference type="SUPFAM" id="SSF50331">
    <property type="entry name" value="MOP-like"/>
    <property type="match status" value="1"/>
</dbReference>
<keyword evidence="1" id="KW-0813">Transport</keyword>
<gene>
    <name evidence="5" type="primary">ugpC</name>
    <name evidence="5" type="ORF">HOP12_01520</name>
</gene>
<dbReference type="InterPro" id="IPR017871">
    <property type="entry name" value="ABC_transporter-like_CS"/>
</dbReference>
<keyword evidence="3 5" id="KW-0067">ATP-binding</keyword>
<evidence type="ECO:0000313" key="6">
    <source>
        <dbReference type="Proteomes" id="UP000580839"/>
    </source>
</evidence>
<dbReference type="InterPro" id="IPR003593">
    <property type="entry name" value="AAA+_ATPase"/>
</dbReference>
<sequence>MAGLELDAVSKVYANGQRAVDRVSLAVEAGRFLVLVGPSGCGKSSLLRMIAGLEAVSEGAIRFEDRVLNELPPRERDVAMVFQNYALYPHMSVFQNLAFGLELRRMPRADIERIVRETASTLGLEAKLPRLPRELSGGERQRVALGRALVRRPKLFLFDEPLSNLDAKLRVQMRGEIHRIHQRVEATMVYVTHDQVEAMTLGERIAVLKGGVLQQLADPDTLYHRPANQFVAGFIGSPPMNLLAARCDAESGVTIGESATNEAGRVTLSPAPEWFAQRRGGAVTFGIRPEDLSLRADGLAGRLPAVLEVREPLGNEVLLYWSTSAGPVVSRLAGESGPAVGTRLALGFAADKARWFDPASEAALG</sequence>
<evidence type="ECO:0000256" key="2">
    <source>
        <dbReference type="ARBA" id="ARBA00022741"/>
    </source>
</evidence>
<dbReference type="Proteomes" id="UP000580839">
    <property type="component" value="Unassembled WGS sequence"/>
</dbReference>
<dbReference type="GO" id="GO:0140359">
    <property type="term" value="F:ABC-type transporter activity"/>
    <property type="evidence" value="ECO:0007669"/>
    <property type="project" value="InterPro"/>
</dbReference>
<evidence type="ECO:0000256" key="1">
    <source>
        <dbReference type="ARBA" id="ARBA00022448"/>
    </source>
</evidence>